<gene>
    <name evidence="4" type="ORF">SNE40_012770</name>
</gene>
<dbReference type="GO" id="GO:0005975">
    <property type="term" value="P:carbohydrate metabolic process"/>
    <property type="evidence" value="ECO:0007669"/>
    <property type="project" value="InterPro"/>
</dbReference>
<evidence type="ECO:0000256" key="1">
    <source>
        <dbReference type="ARBA" id="ARBA00006865"/>
    </source>
</evidence>
<feature type="signal peptide" evidence="2">
    <location>
        <begin position="1"/>
        <end position="17"/>
    </location>
</feature>
<name>A0AAN8PSQ8_PATCE</name>
<dbReference type="EMBL" id="JAZGQO010000009">
    <property type="protein sequence ID" value="KAK6177896.1"/>
    <property type="molecule type" value="Genomic_DNA"/>
</dbReference>
<keyword evidence="2" id="KW-0732">Signal</keyword>
<reference evidence="4 5" key="1">
    <citation type="submission" date="2024-01" db="EMBL/GenBank/DDBJ databases">
        <title>The genome of the rayed Mediterranean limpet Patella caerulea (Linnaeus, 1758).</title>
        <authorList>
            <person name="Anh-Thu Weber A."/>
            <person name="Halstead-Nussloch G."/>
        </authorList>
    </citation>
    <scope>NUCLEOTIDE SEQUENCE [LARGE SCALE GENOMIC DNA]</scope>
    <source>
        <strain evidence="4">AATW-2023a</strain>
        <tissue evidence="4">Whole specimen</tissue>
    </source>
</reference>
<feature type="chain" id="PRO_5043025658" description="GH16 domain-containing protein" evidence="2">
    <location>
        <begin position="18"/>
        <end position="458"/>
    </location>
</feature>
<evidence type="ECO:0000256" key="2">
    <source>
        <dbReference type="SAM" id="SignalP"/>
    </source>
</evidence>
<feature type="domain" description="GH16" evidence="3">
    <location>
        <begin position="110"/>
        <end position="458"/>
    </location>
</feature>
<accession>A0AAN8PSQ8</accession>
<comment type="similarity">
    <text evidence="1">Belongs to the glycosyl hydrolase 16 family.</text>
</comment>
<dbReference type="Proteomes" id="UP001347796">
    <property type="component" value="Unassembled WGS sequence"/>
</dbReference>
<dbReference type="PROSITE" id="PS51762">
    <property type="entry name" value="GH16_2"/>
    <property type="match status" value="1"/>
</dbReference>
<organism evidence="4 5">
    <name type="scientific">Patella caerulea</name>
    <name type="common">Rayed Mediterranean limpet</name>
    <dbReference type="NCBI Taxonomy" id="87958"/>
    <lineage>
        <taxon>Eukaryota</taxon>
        <taxon>Metazoa</taxon>
        <taxon>Spiralia</taxon>
        <taxon>Lophotrochozoa</taxon>
        <taxon>Mollusca</taxon>
        <taxon>Gastropoda</taxon>
        <taxon>Patellogastropoda</taxon>
        <taxon>Patelloidea</taxon>
        <taxon>Patellidae</taxon>
        <taxon>Patella</taxon>
    </lineage>
</organism>
<dbReference type="SUPFAM" id="SSF49899">
    <property type="entry name" value="Concanavalin A-like lectins/glucanases"/>
    <property type="match status" value="1"/>
</dbReference>
<dbReference type="AlphaFoldDB" id="A0AAN8PSQ8"/>
<keyword evidence="5" id="KW-1185">Reference proteome</keyword>
<evidence type="ECO:0000313" key="5">
    <source>
        <dbReference type="Proteomes" id="UP001347796"/>
    </source>
</evidence>
<proteinExistence type="inferred from homology"/>
<dbReference type="GO" id="GO:0004553">
    <property type="term" value="F:hydrolase activity, hydrolyzing O-glycosyl compounds"/>
    <property type="evidence" value="ECO:0007669"/>
    <property type="project" value="InterPro"/>
</dbReference>
<dbReference type="PANTHER" id="PTHR10963:SF55">
    <property type="entry name" value="GLYCOSIDE HYDROLASE FAMILY 16 PROTEIN"/>
    <property type="match status" value="1"/>
</dbReference>
<dbReference type="PANTHER" id="PTHR10963">
    <property type="entry name" value="GLYCOSYL HYDROLASE-RELATED"/>
    <property type="match status" value="1"/>
</dbReference>
<comment type="caution">
    <text evidence="4">The sequence shown here is derived from an EMBL/GenBank/DDBJ whole genome shotgun (WGS) entry which is preliminary data.</text>
</comment>
<protein>
    <recommendedName>
        <fullName evidence="3">GH16 domain-containing protein</fullName>
    </recommendedName>
</protein>
<sequence length="458" mass="51732">MLTLLYVLVSLVAVSMCFIPSTGPRIEKDQHGHISFFIKDEPGGLVDMVITMHVQKDFHVGKAIKNKESNEWYYSTSHYNLKDDDVLHYQISYIFNQGLAQRIYIGSIQFNTKTSMVPMPHPVDKRAAVVLYDDFSGNTLDFNKWYFEVSASGGGNGEFQVYCPETSNTFIKNGMLYLKPTFTADRFGENFLHQGTLDLKALWNSCTNPSENGCYRLGSQNKIPPIMSSKLFSKATITYGRVEILAKIPKGDWIWPAFWLLPPGVGKYGYWPKSGEIDIMESRGNLNLKDGGGNAQGVTQITSTIHYGKNYFSDGHRSHGHWKLAPSGTTWADDFHMYTLDWTRDHIRMEVDGQAVLSWNTPPEGYWKHEGFAGDNIWAKGGTDAPFDTNFGLILNVAVGGSRGFFSDGWNNGADGKPWKDSSPTAMMDFWTNRHQWQHTWNGDDVALKIKSVKMTQY</sequence>
<dbReference type="InterPro" id="IPR050546">
    <property type="entry name" value="Glycosyl_Hydrlase_16"/>
</dbReference>
<dbReference type="InterPro" id="IPR000757">
    <property type="entry name" value="Beta-glucanase-like"/>
</dbReference>
<evidence type="ECO:0000313" key="4">
    <source>
        <dbReference type="EMBL" id="KAK6177896.1"/>
    </source>
</evidence>
<dbReference type="InterPro" id="IPR013320">
    <property type="entry name" value="ConA-like_dom_sf"/>
</dbReference>
<dbReference type="Gene3D" id="2.60.120.200">
    <property type="match status" value="1"/>
</dbReference>
<dbReference type="Pfam" id="PF00722">
    <property type="entry name" value="Glyco_hydro_16"/>
    <property type="match status" value="1"/>
</dbReference>
<evidence type="ECO:0000259" key="3">
    <source>
        <dbReference type="PROSITE" id="PS51762"/>
    </source>
</evidence>